<sequence length="122" mass="13773">MTTSAYFLLVALGLLLYVCQSSFDNQHTRDPDTTAGQNLILCGSELADYYQKVCRREIDDAGKKRGQASPLRKQWGFLSMPKARAKRNEAFLLQRNSQGIVSKCCENSCTHEEFIKYCPVQG</sequence>
<evidence type="ECO:0000256" key="1">
    <source>
        <dbReference type="ARBA" id="ARBA00009034"/>
    </source>
</evidence>
<protein>
    <submittedName>
        <fullName evidence="13">Venom gland insulin La2</fullName>
    </submittedName>
</protein>
<evidence type="ECO:0000256" key="9">
    <source>
        <dbReference type="ARBA" id="ARBA00024050"/>
    </source>
</evidence>
<dbReference type="PANTHER" id="PTHR13647:SF4">
    <property type="entry name" value="INSULIN-LIKE PEPTIDE 1-RELATED"/>
    <property type="match status" value="1"/>
</dbReference>
<dbReference type="PROSITE" id="PS00262">
    <property type="entry name" value="INSULIN"/>
    <property type="match status" value="1"/>
</dbReference>
<evidence type="ECO:0000256" key="4">
    <source>
        <dbReference type="ARBA" id="ARBA00022656"/>
    </source>
</evidence>
<dbReference type="InterPro" id="IPR036438">
    <property type="entry name" value="Insulin-like_sf"/>
</dbReference>
<name>A0A8T9IQU5_9COND</name>
<keyword evidence="8" id="KW-0119">Carbohydrate metabolism</keyword>
<evidence type="ECO:0000256" key="10">
    <source>
        <dbReference type="RuleBase" id="RU000406"/>
    </source>
</evidence>
<dbReference type="GO" id="GO:0006006">
    <property type="term" value="P:glucose metabolic process"/>
    <property type="evidence" value="ECO:0007669"/>
    <property type="project" value="UniProtKB-KW"/>
</dbReference>
<dbReference type="SUPFAM" id="SSF56994">
    <property type="entry name" value="Insulin-like"/>
    <property type="match status" value="1"/>
</dbReference>
<dbReference type="CDD" id="cd00101">
    <property type="entry name" value="IlGF_like"/>
    <property type="match status" value="1"/>
</dbReference>
<keyword evidence="5" id="KW-0165">Cleavage on pair of basic residues</keyword>
<evidence type="ECO:0000256" key="6">
    <source>
        <dbReference type="ARBA" id="ARBA00022729"/>
    </source>
</evidence>
<feature type="domain" description="Insulin-like" evidence="12">
    <location>
        <begin position="39"/>
        <end position="118"/>
    </location>
</feature>
<dbReference type="GO" id="GO:0005576">
    <property type="term" value="C:extracellular region"/>
    <property type="evidence" value="ECO:0007669"/>
    <property type="project" value="UniProtKB-SubCell"/>
</dbReference>
<feature type="chain" id="PRO_5035715942" evidence="11">
    <location>
        <begin position="22"/>
        <end position="122"/>
    </location>
</feature>
<dbReference type="EMBL" id="MW091324">
    <property type="protein sequence ID" value="UNO36810.1"/>
    <property type="molecule type" value="mRNA"/>
</dbReference>
<dbReference type="AlphaFoldDB" id="A0A8T9IQU5"/>
<evidence type="ECO:0000256" key="3">
    <source>
        <dbReference type="ARBA" id="ARBA00022526"/>
    </source>
</evidence>
<keyword evidence="6 11" id="KW-0732">Signal</keyword>
<dbReference type="GO" id="GO:0090729">
    <property type="term" value="F:toxin activity"/>
    <property type="evidence" value="ECO:0007669"/>
    <property type="project" value="UniProtKB-KW"/>
</dbReference>
<dbReference type="SMART" id="SM00078">
    <property type="entry name" value="IlGF"/>
    <property type="match status" value="1"/>
</dbReference>
<dbReference type="Gene3D" id="1.10.100.10">
    <property type="entry name" value="Insulin-like"/>
    <property type="match status" value="1"/>
</dbReference>
<feature type="signal peptide" evidence="11">
    <location>
        <begin position="1"/>
        <end position="21"/>
    </location>
</feature>
<evidence type="ECO:0000259" key="12">
    <source>
        <dbReference type="SMART" id="SM00078"/>
    </source>
</evidence>
<evidence type="ECO:0000256" key="11">
    <source>
        <dbReference type="SAM" id="SignalP"/>
    </source>
</evidence>
<dbReference type="InterPro" id="IPR022353">
    <property type="entry name" value="Insulin_CS"/>
</dbReference>
<organism evidence="13">
    <name type="scientific">Conus laterculatus</name>
    <dbReference type="NCBI Taxonomy" id="552401"/>
    <lineage>
        <taxon>Eukaryota</taxon>
        <taxon>Metazoa</taxon>
        <taxon>Spiralia</taxon>
        <taxon>Lophotrochozoa</taxon>
        <taxon>Mollusca</taxon>
        <taxon>Gastropoda</taxon>
        <taxon>Caenogastropoda</taxon>
        <taxon>Neogastropoda</taxon>
        <taxon>Conoidea</taxon>
        <taxon>Conidae</taxon>
        <taxon>Conus</taxon>
        <taxon>Phasmoconus</taxon>
    </lineage>
</organism>
<keyword evidence="4" id="KW-0800">Toxin</keyword>
<evidence type="ECO:0000256" key="8">
    <source>
        <dbReference type="ARBA" id="ARBA00023277"/>
    </source>
</evidence>
<dbReference type="PRINTS" id="PR00276">
    <property type="entry name" value="INSULINFAMLY"/>
</dbReference>
<reference evidence="13" key="2">
    <citation type="submission" date="2022-04" db="EMBL/GenBank/DDBJ databases">
        <title>Visualization of Insulin Receptor Activation by a Novel Insulin Analog with Elongated A-chain.</title>
        <authorList>
            <person name="Xiong X."/>
            <person name="Blakely A."/>
            <person name="Kim J.H."/>
            <person name="Menting J."/>
            <person name="Agrawal R."/>
            <person name="Gutmann T."/>
            <person name="Schaefer I.B."/>
            <person name="Zhang Y.W."/>
            <person name="Lawrence M.C."/>
            <person name="Coskun U."/>
            <person name="Fisher S.J."/>
            <person name="Forbes B."/>
            <person name="Safavi-Hemami H."/>
            <person name="Hill C.P."/>
            <person name="Hung-Chieh Chou D."/>
        </authorList>
    </citation>
    <scope>NUCLEOTIDE SEQUENCE</scope>
</reference>
<dbReference type="InterPro" id="IPR016179">
    <property type="entry name" value="Insulin-like"/>
</dbReference>
<keyword evidence="10" id="KW-0964">Secreted</keyword>
<comment type="subunit">
    <text evidence="9">Heterodimer of A and B chains; disulfide-linked.</text>
</comment>
<proteinExistence type="evidence at transcript level"/>
<dbReference type="InterPro" id="IPR022352">
    <property type="entry name" value="Ins/IGF/rlx"/>
</dbReference>
<dbReference type="GO" id="GO:0005179">
    <property type="term" value="F:hormone activity"/>
    <property type="evidence" value="ECO:0007669"/>
    <property type="project" value="UniProtKB-KW"/>
</dbReference>
<keyword evidence="2" id="KW-0301">Gamma-carboxyglutamic acid</keyword>
<keyword evidence="3" id="KW-0313">Glucose metabolism</keyword>
<reference evidence="13" key="1">
    <citation type="submission" date="2020-10" db="EMBL/GenBank/DDBJ databases">
        <authorList>
            <person name="Olivera B.M."/>
            <person name="Safavi-Hemami H."/>
        </authorList>
    </citation>
    <scope>NUCLEOTIDE SEQUENCE</scope>
</reference>
<evidence type="ECO:0000256" key="7">
    <source>
        <dbReference type="ARBA" id="ARBA00023157"/>
    </source>
</evidence>
<dbReference type="Pfam" id="PF00049">
    <property type="entry name" value="Insulin"/>
    <property type="match status" value="1"/>
</dbReference>
<evidence type="ECO:0000256" key="5">
    <source>
        <dbReference type="ARBA" id="ARBA00022685"/>
    </source>
</evidence>
<comment type="subcellular location">
    <subcellularLocation>
        <location evidence="10">Secreted</location>
    </subcellularLocation>
</comment>
<accession>A0A8T9IQU5</accession>
<evidence type="ECO:0000256" key="2">
    <source>
        <dbReference type="ARBA" id="ARBA00022479"/>
    </source>
</evidence>
<keyword evidence="7" id="KW-1015">Disulfide bond</keyword>
<dbReference type="PIRSF" id="PIRSF018431">
    <property type="entry name" value="Molluscan_insulin_rel_peptide"/>
    <property type="match status" value="1"/>
</dbReference>
<comment type="similarity">
    <text evidence="1 10">Belongs to the insulin family.</text>
</comment>
<dbReference type="PANTHER" id="PTHR13647">
    <property type="entry name" value="INSULIN-LIKE PEPTIDE 2-RELATED"/>
    <property type="match status" value="1"/>
</dbReference>
<evidence type="ECO:0000313" key="13">
    <source>
        <dbReference type="EMBL" id="UNO36810.1"/>
    </source>
</evidence>